<proteinExistence type="inferred from homology"/>
<feature type="domain" description="Arginine repressor DNA-binding" evidence="10">
    <location>
        <begin position="9"/>
        <end position="57"/>
    </location>
</feature>
<accession>A0A518EYT8</accession>
<dbReference type="InterPro" id="IPR020900">
    <property type="entry name" value="Arg_repress_DNA-bd"/>
</dbReference>
<keyword evidence="9" id="KW-0678">Repressor</keyword>
<dbReference type="OrthoDB" id="7060358at2"/>
<reference evidence="12 13" key="1">
    <citation type="submission" date="2019-02" db="EMBL/GenBank/DDBJ databases">
        <title>Deep-cultivation of Planctomycetes and their phenomic and genomic characterization uncovers novel biology.</title>
        <authorList>
            <person name="Wiegand S."/>
            <person name="Jogler M."/>
            <person name="Boedeker C."/>
            <person name="Pinto D."/>
            <person name="Vollmers J."/>
            <person name="Rivas-Marin E."/>
            <person name="Kohn T."/>
            <person name="Peeters S.H."/>
            <person name="Heuer A."/>
            <person name="Rast P."/>
            <person name="Oberbeckmann S."/>
            <person name="Bunk B."/>
            <person name="Jeske O."/>
            <person name="Meyerdierks A."/>
            <person name="Storesund J.E."/>
            <person name="Kallscheuer N."/>
            <person name="Luecker S."/>
            <person name="Lage O.M."/>
            <person name="Pohl T."/>
            <person name="Merkel B.J."/>
            <person name="Hornburger P."/>
            <person name="Mueller R.-W."/>
            <person name="Bruemmer F."/>
            <person name="Labrenz M."/>
            <person name="Spormann A.M."/>
            <person name="Op den Camp H."/>
            <person name="Overmann J."/>
            <person name="Amann R."/>
            <person name="Jetten M.S.M."/>
            <person name="Mascher T."/>
            <person name="Medema M.H."/>
            <person name="Devos D.P."/>
            <person name="Kaster A.-K."/>
            <person name="Ovreas L."/>
            <person name="Rohde M."/>
            <person name="Galperin M.Y."/>
            <person name="Jogler C."/>
        </authorList>
    </citation>
    <scope>NUCLEOTIDE SEQUENCE [LARGE SCALE GENOMIC DNA]</scope>
    <source>
        <strain evidence="12 13">Poly30</strain>
    </source>
</reference>
<keyword evidence="9" id="KW-0055">Arginine biosynthesis</keyword>
<organism evidence="12 13">
    <name type="scientific">Saltatorellus ferox</name>
    <dbReference type="NCBI Taxonomy" id="2528018"/>
    <lineage>
        <taxon>Bacteria</taxon>
        <taxon>Pseudomonadati</taxon>
        <taxon>Planctomycetota</taxon>
        <taxon>Planctomycetia</taxon>
        <taxon>Planctomycetia incertae sedis</taxon>
        <taxon>Saltatorellus</taxon>
    </lineage>
</organism>
<dbReference type="RefSeq" id="WP_145203237.1">
    <property type="nucleotide sequence ID" value="NZ_CP036434.1"/>
</dbReference>
<protein>
    <recommendedName>
        <fullName evidence="4 9">Arginine repressor</fullName>
    </recommendedName>
</protein>
<dbReference type="AlphaFoldDB" id="A0A518EYT8"/>
<sequence length="150" mass="15548">MQTETLIQKRRALIVQLIADGHGTSQQSLVEALAEHGVSVTQATLSRDLRELDARKSVHGYIVPGSAPSPLVKALNLWLKSATPAQNLVVLRTPPGGASPLAVAVDGSGHSKIVGSIAGDDTVMVITPSSKAALALADEFNVHATGREAS</sequence>
<dbReference type="PANTHER" id="PTHR34471">
    <property type="entry name" value="ARGININE REPRESSOR"/>
    <property type="match status" value="1"/>
</dbReference>
<keyword evidence="6 9" id="KW-0805">Transcription regulation</keyword>
<evidence type="ECO:0000313" key="13">
    <source>
        <dbReference type="Proteomes" id="UP000320390"/>
    </source>
</evidence>
<evidence type="ECO:0000256" key="2">
    <source>
        <dbReference type="ARBA" id="ARBA00005040"/>
    </source>
</evidence>
<name>A0A518EYT8_9BACT</name>
<dbReference type="Pfam" id="PF01316">
    <property type="entry name" value="Arg_repressor"/>
    <property type="match status" value="1"/>
</dbReference>
<dbReference type="InterPro" id="IPR036388">
    <property type="entry name" value="WH-like_DNA-bd_sf"/>
</dbReference>
<dbReference type="GO" id="GO:0006526">
    <property type="term" value="P:L-arginine biosynthetic process"/>
    <property type="evidence" value="ECO:0007669"/>
    <property type="project" value="UniProtKB-UniPathway"/>
</dbReference>
<comment type="subcellular location">
    <subcellularLocation>
        <location evidence="1 9">Cytoplasm</location>
    </subcellularLocation>
</comment>
<gene>
    <name evidence="9 12" type="primary">argR</name>
    <name evidence="12" type="ORF">Poly30_47810</name>
</gene>
<evidence type="ECO:0000256" key="4">
    <source>
        <dbReference type="ARBA" id="ARBA00021148"/>
    </source>
</evidence>
<dbReference type="Gene3D" id="3.30.1360.40">
    <property type="match status" value="1"/>
</dbReference>
<dbReference type="InterPro" id="IPR036390">
    <property type="entry name" value="WH_DNA-bd_sf"/>
</dbReference>
<keyword evidence="7 9" id="KW-0238">DNA-binding</keyword>
<dbReference type="GO" id="GO:0003677">
    <property type="term" value="F:DNA binding"/>
    <property type="evidence" value="ECO:0007669"/>
    <property type="project" value="UniProtKB-KW"/>
</dbReference>
<dbReference type="PANTHER" id="PTHR34471:SF1">
    <property type="entry name" value="ARGININE REPRESSOR"/>
    <property type="match status" value="1"/>
</dbReference>
<dbReference type="PRINTS" id="PR01467">
    <property type="entry name" value="ARGREPRESSOR"/>
</dbReference>
<comment type="pathway">
    <text evidence="2 9">Amino-acid biosynthesis; L-arginine biosynthesis [regulation].</text>
</comment>
<evidence type="ECO:0000259" key="10">
    <source>
        <dbReference type="Pfam" id="PF01316"/>
    </source>
</evidence>
<dbReference type="UniPathway" id="UPA00068"/>
<dbReference type="Proteomes" id="UP000320390">
    <property type="component" value="Chromosome"/>
</dbReference>
<evidence type="ECO:0000256" key="8">
    <source>
        <dbReference type="ARBA" id="ARBA00023163"/>
    </source>
</evidence>
<comment type="similarity">
    <text evidence="3 9">Belongs to the ArgR family.</text>
</comment>
<dbReference type="SUPFAM" id="SSF46785">
    <property type="entry name" value="Winged helix' DNA-binding domain"/>
    <property type="match status" value="1"/>
</dbReference>
<evidence type="ECO:0000313" key="12">
    <source>
        <dbReference type="EMBL" id="QDV09224.1"/>
    </source>
</evidence>
<keyword evidence="9" id="KW-0028">Amino-acid biosynthesis</keyword>
<dbReference type="SUPFAM" id="SSF55252">
    <property type="entry name" value="C-terminal domain of arginine repressor"/>
    <property type="match status" value="1"/>
</dbReference>
<evidence type="ECO:0000256" key="6">
    <source>
        <dbReference type="ARBA" id="ARBA00023015"/>
    </source>
</evidence>
<evidence type="ECO:0000256" key="1">
    <source>
        <dbReference type="ARBA" id="ARBA00004496"/>
    </source>
</evidence>
<dbReference type="InterPro" id="IPR001669">
    <property type="entry name" value="Arg_repress"/>
</dbReference>
<dbReference type="Pfam" id="PF02863">
    <property type="entry name" value="Arg_repressor_C"/>
    <property type="match status" value="1"/>
</dbReference>
<evidence type="ECO:0000256" key="9">
    <source>
        <dbReference type="HAMAP-Rule" id="MF_00173"/>
    </source>
</evidence>
<evidence type="ECO:0000256" key="5">
    <source>
        <dbReference type="ARBA" id="ARBA00022490"/>
    </source>
</evidence>
<dbReference type="Gene3D" id="1.10.10.10">
    <property type="entry name" value="Winged helix-like DNA-binding domain superfamily/Winged helix DNA-binding domain"/>
    <property type="match status" value="1"/>
</dbReference>
<feature type="domain" description="Arginine repressor C-terminal" evidence="11">
    <location>
        <begin position="80"/>
        <end position="141"/>
    </location>
</feature>
<dbReference type="GO" id="GO:0005737">
    <property type="term" value="C:cytoplasm"/>
    <property type="evidence" value="ECO:0007669"/>
    <property type="project" value="UniProtKB-SubCell"/>
</dbReference>
<dbReference type="GO" id="GO:0003700">
    <property type="term" value="F:DNA-binding transcription factor activity"/>
    <property type="evidence" value="ECO:0007669"/>
    <property type="project" value="UniProtKB-UniRule"/>
</dbReference>
<comment type="function">
    <text evidence="9">Regulates arginine biosynthesis genes.</text>
</comment>
<keyword evidence="5 9" id="KW-0963">Cytoplasm</keyword>
<evidence type="ECO:0000256" key="7">
    <source>
        <dbReference type="ARBA" id="ARBA00023125"/>
    </source>
</evidence>
<keyword evidence="8 9" id="KW-0804">Transcription</keyword>
<dbReference type="GO" id="GO:0034618">
    <property type="term" value="F:arginine binding"/>
    <property type="evidence" value="ECO:0007669"/>
    <property type="project" value="InterPro"/>
</dbReference>
<dbReference type="HAMAP" id="MF_00173">
    <property type="entry name" value="Arg_repressor"/>
    <property type="match status" value="1"/>
</dbReference>
<keyword evidence="13" id="KW-1185">Reference proteome</keyword>
<dbReference type="GO" id="GO:0051259">
    <property type="term" value="P:protein complex oligomerization"/>
    <property type="evidence" value="ECO:0007669"/>
    <property type="project" value="InterPro"/>
</dbReference>
<dbReference type="InterPro" id="IPR036251">
    <property type="entry name" value="Arg_repress_C_sf"/>
</dbReference>
<dbReference type="InterPro" id="IPR020899">
    <property type="entry name" value="Arg_repress_C"/>
</dbReference>
<dbReference type="GO" id="GO:1900079">
    <property type="term" value="P:regulation of arginine biosynthetic process"/>
    <property type="evidence" value="ECO:0007669"/>
    <property type="project" value="UniProtKB-UniRule"/>
</dbReference>
<evidence type="ECO:0000256" key="3">
    <source>
        <dbReference type="ARBA" id="ARBA00008316"/>
    </source>
</evidence>
<evidence type="ECO:0000259" key="11">
    <source>
        <dbReference type="Pfam" id="PF02863"/>
    </source>
</evidence>
<dbReference type="EMBL" id="CP036434">
    <property type="protein sequence ID" value="QDV09224.1"/>
    <property type="molecule type" value="Genomic_DNA"/>
</dbReference>